<evidence type="ECO:0000256" key="3">
    <source>
        <dbReference type="ARBA" id="ARBA00012438"/>
    </source>
</evidence>
<dbReference type="AlphaFoldDB" id="A3ZX59"/>
<dbReference type="InterPro" id="IPR005467">
    <property type="entry name" value="His_kinase_dom"/>
</dbReference>
<dbReference type="Proteomes" id="UP000004358">
    <property type="component" value="Unassembled WGS sequence"/>
</dbReference>
<evidence type="ECO:0000256" key="4">
    <source>
        <dbReference type="ARBA" id="ARBA00022553"/>
    </source>
</evidence>
<dbReference type="FunFam" id="1.10.287.130:FF:000001">
    <property type="entry name" value="Two-component sensor histidine kinase"/>
    <property type="match status" value="1"/>
</dbReference>
<evidence type="ECO:0000256" key="12">
    <source>
        <dbReference type="SAM" id="Phobius"/>
    </source>
</evidence>
<keyword evidence="7 15" id="KW-0418">Kinase</keyword>
<sequence>MLNISIRWRLTLWYAAALAAILAVFCSLLIPLTYQQLLARMDAELQEELQELYLEVQLAEDPSELDVNLAARFRQHETFDFVIFNESQAVLFASSGVTSEVAAQLSGADYEFETRQAMNDASYRIATRTVEEQNGKLVIKVLTPLKPLITDIETLFALIAVLLPIGILFALFGGYFLAARALAPVEQIARVADSITISQLDRRIAVANPHDELGHLAGTLNRLIARLERAVEEIRRFTADASHELRTPLAVLRSEAESMLRKTRTEEEYKTALRVIVEEATRLGTLADQLLTLSRQDAGLAACEREPVQIDALLQDVVELLRPLSESRSVTLSTNQILECEALGDDVRLSQAFFNVLENAIKYSSPDSTIEVETTDIGQQVQVTICDHGIGIPTNQLERVFDRFHRVDSSRNRSIGGTGLGLAITQAIIVAHQGTVELHSELNAGTKVVICLPKASSSSENLSPPETNLHESPIRGKVKVDESNA</sequence>
<keyword evidence="4" id="KW-0597">Phosphoprotein</keyword>
<dbReference type="FunFam" id="3.30.565.10:FF:000006">
    <property type="entry name" value="Sensor histidine kinase WalK"/>
    <property type="match status" value="1"/>
</dbReference>
<dbReference type="PROSITE" id="PS50885">
    <property type="entry name" value="HAMP"/>
    <property type="match status" value="1"/>
</dbReference>
<evidence type="ECO:0000256" key="10">
    <source>
        <dbReference type="ARBA" id="ARBA00023136"/>
    </source>
</evidence>
<evidence type="ECO:0000256" key="1">
    <source>
        <dbReference type="ARBA" id="ARBA00000085"/>
    </source>
</evidence>
<dbReference type="PROSITE" id="PS50109">
    <property type="entry name" value="HIS_KIN"/>
    <property type="match status" value="1"/>
</dbReference>
<name>A3ZX59_9BACT</name>
<evidence type="ECO:0000313" key="15">
    <source>
        <dbReference type="EMBL" id="EAQ78940.1"/>
    </source>
</evidence>
<dbReference type="HOGENOM" id="CLU_000445_89_6_0"/>
<protein>
    <recommendedName>
        <fullName evidence="3">histidine kinase</fullName>
        <ecNumber evidence="3">2.7.13.3</ecNumber>
    </recommendedName>
</protein>
<dbReference type="InterPro" id="IPR004358">
    <property type="entry name" value="Sig_transdc_His_kin-like_C"/>
</dbReference>
<keyword evidence="9" id="KW-0902">Two-component regulatory system</keyword>
<keyword evidence="10 12" id="KW-0472">Membrane</keyword>
<evidence type="ECO:0000256" key="8">
    <source>
        <dbReference type="ARBA" id="ARBA00022989"/>
    </source>
</evidence>
<dbReference type="SUPFAM" id="SSF47384">
    <property type="entry name" value="Homodimeric domain of signal transducing histidine kinase"/>
    <property type="match status" value="1"/>
</dbReference>
<comment type="catalytic activity">
    <reaction evidence="1">
        <text>ATP + protein L-histidine = ADP + protein N-phospho-L-histidine.</text>
        <dbReference type="EC" id="2.7.13.3"/>
    </reaction>
</comment>
<feature type="transmembrane region" description="Helical" evidence="12">
    <location>
        <begin position="12"/>
        <end position="32"/>
    </location>
</feature>
<evidence type="ECO:0000256" key="5">
    <source>
        <dbReference type="ARBA" id="ARBA00022679"/>
    </source>
</evidence>
<keyword evidence="5" id="KW-0808">Transferase</keyword>
<evidence type="ECO:0000256" key="11">
    <source>
        <dbReference type="SAM" id="MobiDB-lite"/>
    </source>
</evidence>
<dbReference type="GO" id="GO:0005886">
    <property type="term" value="C:plasma membrane"/>
    <property type="evidence" value="ECO:0007669"/>
    <property type="project" value="TreeGrafter"/>
</dbReference>
<dbReference type="GO" id="GO:0000155">
    <property type="term" value="F:phosphorelay sensor kinase activity"/>
    <property type="evidence" value="ECO:0007669"/>
    <property type="project" value="InterPro"/>
</dbReference>
<dbReference type="SMART" id="SM00304">
    <property type="entry name" value="HAMP"/>
    <property type="match status" value="1"/>
</dbReference>
<dbReference type="Pfam" id="PF00512">
    <property type="entry name" value="HisKA"/>
    <property type="match status" value="1"/>
</dbReference>
<evidence type="ECO:0000256" key="6">
    <source>
        <dbReference type="ARBA" id="ARBA00022692"/>
    </source>
</evidence>
<evidence type="ECO:0000256" key="2">
    <source>
        <dbReference type="ARBA" id="ARBA00004370"/>
    </source>
</evidence>
<dbReference type="PANTHER" id="PTHR45436:SF5">
    <property type="entry name" value="SENSOR HISTIDINE KINASE TRCS"/>
    <property type="match status" value="1"/>
</dbReference>
<organism evidence="15 16">
    <name type="scientific">Blastopirellula marina DSM 3645</name>
    <dbReference type="NCBI Taxonomy" id="314230"/>
    <lineage>
        <taxon>Bacteria</taxon>
        <taxon>Pseudomonadati</taxon>
        <taxon>Planctomycetota</taxon>
        <taxon>Planctomycetia</taxon>
        <taxon>Pirellulales</taxon>
        <taxon>Pirellulaceae</taxon>
        <taxon>Blastopirellula</taxon>
    </lineage>
</organism>
<reference evidence="15 16" key="1">
    <citation type="submission" date="2006-02" db="EMBL/GenBank/DDBJ databases">
        <authorList>
            <person name="Amann R."/>
            <person name="Ferriera S."/>
            <person name="Johnson J."/>
            <person name="Kravitz S."/>
            <person name="Halpern A."/>
            <person name="Remington K."/>
            <person name="Beeson K."/>
            <person name="Tran B."/>
            <person name="Rogers Y.-H."/>
            <person name="Friedman R."/>
            <person name="Venter J.C."/>
        </authorList>
    </citation>
    <scope>NUCLEOTIDE SEQUENCE [LARGE SCALE GENOMIC DNA]</scope>
    <source>
        <strain evidence="15 16">DSM 3645</strain>
    </source>
</reference>
<feature type="domain" description="Histidine kinase" evidence="13">
    <location>
        <begin position="240"/>
        <end position="456"/>
    </location>
</feature>
<dbReference type="RefSeq" id="WP_002653435.1">
    <property type="nucleotide sequence ID" value="NZ_CH672376.1"/>
</dbReference>
<dbReference type="STRING" id="314230.DSM3645_27708"/>
<dbReference type="CDD" id="cd00082">
    <property type="entry name" value="HisKA"/>
    <property type="match status" value="1"/>
</dbReference>
<evidence type="ECO:0000256" key="7">
    <source>
        <dbReference type="ARBA" id="ARBA00022777"/>
    </source>
</evidence>
<evidence type="ECO:0000313" key="16">
    <source>
        <dbReference type="Proteomes" id="UP000004358"/>
    </source>
</evidence>
<dbReference type="Gene3D" id="3.30.565.10">
    <property type="entry name" value="Histidine kinase-like ATPase, C-terminal domain"/>
    <property type="match status" value="1"/>
</dbReference>
<accession>A3ZX59</accession>
<keyword evidence="8 12" id="KW-1133">Transmembrane helix</keyword>
<evidence type="ECO:0000259" key="13">
    <source>
        <dbReference type="PROSITE" id="PS50109"/>
    </source>
</evidence>
<dbReference type="InterPro" id="IPR036890">
    <property type="entry name" value="HATPase_C_sf"/>
</dbReference>
<dbReference type="InterPro" id="IPR003660">
    <property type="entry name" value="HAMP_dom"/>
</dbReference>
<proteinExistence type="predicted"/>
<dbReference type="PRINTS" id="PR00344">
    <property type="entry name" value="BCTRLSENSOR"/>
</dbReference>
<dbReference type="SUPFAM" id="SSF55874">
    <property type="entry name" value="ATPase domain of HSP90 chaperone/DNA topoisomerase II/histidine kinase"/>
    <property type="match status" value="1"/>
</dbReference>
<evidence type="ECO:0000256" key="9">
    <source>
        <dbReference type="ARBA" id="ARBA00023012"/>
    </source>
</evidence>
<dbReference type="PANTHER" id="PTHR45436">
    <property type="entry name" value="SENSOR HISTIDINE KINASE YKOH"/>
    <property type="match status" value="1"/>
</dbReference>
<dbReference type="CDD" id="cd00075">
    <property type="entry name" value="HATPase"/>
    <property type="match status" value="1"/>
</dbReference>
<dbReference type="EC" id="2.7.13.3" evidence="3"/>
<dbReference type="InterPro" id="IPR003594">
    <property type="entry name" value="HATPase_dom"/>
</dbReference>
<dbReference type="SMART" id="SM00387">
    <property type="entry name" value="HATPase_c"/>
    <property type="match status" value="1"/>
</dbReference>
<dbReference type="SUPFAM" id="SSF158472">
    <property type="entry name" value="HAMP domain-like"/>
    <property type="match status" value="1"/>
</dbReference>
<feature type="compositionally biased region" description="Basic and acidic residues" evidence="11">
    <location>
        <begin position="468"/>
        <end position="485"/>
    </location>
</feature>
<feature type="domain" description="HAMP" evidence="14">
    <location>
        <begin position="179"/>
        <end position="232"/>
    </location>
</feature>
<dbReference type="Pfam" id="PF00672">
    <property type="entry name" value="HAMP"/>
    <property type="match status" value="1"/>
</dbReference>
<feature type="transmembrane region" description="Helical" evidence="12">
    <location>
        <begin position="155"/>
        <end position="178"/>
    </location>
</feature>
<comment type="subcellular location">
    <subcellularLocation>
        <location evidence="2">Membrane</location>
    </subcellularLocation>
</comment>
<gene>
    <name evidence="15" type="ORF">DSM3645_27708</name>
</gene>
<dbReference type="Gene3D" id="6.10.340.10">
    <property type="match status" value="1"/>
</dbReference>
<dbReference type="OrthoDB" id="9786919at2"/>
<dbReference type="SMART" id="SM00388">
    <property type="entry name" value="HisKA"/>
    <property type="match status" value="1"/>
</dbReference>
<feature type="region of interest" description="Disordered" evidence="11">
    <location>
        <begin position="456"/>
        <end position="485"/>
    </location>
</feature>
<comment type="caution">
    <text evidence="15">The sequence shown here is derived from an EMBL/GenBank/DDBJ whole genome shotgun (WGS) entry which is preliminary data.</text>
</comment>
<dbReference type="InterPro" id="IPR003661">
    <property type="entry name" value="HisK_dim/P_dom"/>
</dbReference>
<evidence type="ECO:0000259" key="14">
    <source>
        <dbReference type="PROSITE" id="PS50885"/>
    </source>
</evidence>
<dbReference type="Gene3D" id="1.10.287.130">
    <property type="match status" value="1"/>
</dbReference>
<dbReference type="InterPro" id="IPR036097">
    <property type="entry name" value="HisK_dim/P_sf"/>
</dbReference>
<dbReference type="EMBL" id="AANZ01000017">
    <property type="protein sequence ID" value="EAQ78940.1"/>
    <property type="molecule type" value="Genomic_DNA"/>
</dbReference>
<dbReference type="Pfam" id="PF02518">
    <property type="entry name" value="HATPase_c"/>
    <property type="match status" value="1"/>
</dbReference>
<dbReference type="InterPro" id="IPR050428">
    <property type="entry name" value="TCS_sensor_his_kinase"/>
</dbReference>
<dbReference type="CDD" id="cd06225">
    <property type="entry name" value="HAMP"/>
    <property type="match status" value="1"/>
</dbReference>
<feature type="compositionally biased region" description="Polar residues" evidence="11">
    <location>
        <begin position="456"/>
        <end position="466"/>
    </location>
</feature>
<dbReference type="eggNOG" id="COG5002">
    <property type="taxonomic scope" value="Bacteria"/>
</dbReference>
<keyword evidence="6 12" id="KW-0812">Transmembrane</keyword>